<comment type="caution">
    <text evidence="1">The sequence shown here is derived from an EMBL/GenBank/DDBJ whole genome shotgun (WGS) entry which is preliminary data.</text>
</comment>
<accession>A0ACC0KNT3</accession>
<dbReference type="Proteomes" id="UP001064048">
    <property type="component" value="Chromosome 18"/>
</dbReference>
<proteinExistence type="predicted"/>
<sequence length="229" mass="25009">MKRLILISAVCMQFGWISGVPHPSGVGAYAYQDSNGNRYGGTYGLKDDQINLGNQDNLEHFNPVPFQPDFDDFFPEYFRNFENLLQEVFNSNREYQRKALETAKKAYDITSNQASFMNADFSRFAPFGGMPGFGNFAAFGNNDNSAFASGVAAPGYTHQTAAISPGNPNTPNVDVTQRFSDGPGAGNYMSVSSSSYSASTNNNGMPSSHRVAETLVNNNGKVTHYKVEN</sequence>
<evidence type="ECO:0000313" key="1">
    <source>
        <dbReference type="EMBL" id="KAI8438183.1"/>
    </source>
</evidence>
<keyword evidence="2" id="KW-1185">Reference proteome</keyword>
<reference evidence="1 2" key="1">
    <citation type="journal article" date="2022" name="Genome Biol. Evol.">
        <title>The Spruce Budworm Genome: Reconstructing the Evolutionary History of Antifreeze Proteins.</title>
        <authorList>
            <person name="Beliveau C."/>
            <person name="Gagne P."/>
            <person name="Picq S."/>
            <person name="Vernygora O."/>
            <person name="Keeling C.I."/>
            <person name="Pinkney K."/>
            <person name="Doucet D."/>
            <person name="Wen F."/>
            <person name="Johnston J.S."/>
            <person name="Maaroufi H."/>
            <person name="Boyle B."/>
            <person name="Laroche J."/>
            <person name="Dewar K."/>
            <person name="Juretic N."/>
            <person name="Blackburn G."/>
            <person name="Nisole A."/>
            <person name="Brunet B."/>
            <person name="Brandao M."/>
            <person name="Lumley L."/>
            <person name="Duan J."/>
            <person name="Quan G."/>
            <person name="Lucarotti C.J."/>
            <person name="Roe A.D."/>
            <person name="Sperling F.A.H."/>
            <person name="Levesque R.C."/>
            <person name="Cusson M."/>
        </authorList>
    </citation>
    <scope>NUCLEOTIDE SEQUENCE [LARGE SCALE GENOMIC DNA]</scope>
    <source>
        <strain evidence="1">Glfc:IPQL:Cfum</strain>
    </source>
</reference>
<organism evidence="1 2">
    <name type="scientific">Choristoneura fumiferana</name>
    <name type="common">Spruce budworm moth</name>
    <name type="synonym">Archips fumiferana</name>
    <dbReference type="NCBI Taxonomy" id="7141"/>
    <lineage>
        <taxon>Eukaryota</taxon>
        <taxon>Metazoa</taxon>
        <taxon>Ecdysozoa</taxon>
        <taxon>Arthropoda</taxon>
        <taxon>Hexapoda</taxon>
        <taxon>Insecta</taxon>
        <taxon>Pterygota</taxon>
        <taxon>Neoptera</taxon>
        <taxon>Endopterygota</taxon>
        <taxon>Lepidoptera</taxon>
        <taxon>Glossata</taxon>
        <taxon>Ditrysia</taxon>
        <taxon>Tortricoidea</taxon>
        <taxon>Tortricidae</taxon>
        <taxon>Tortricinae</taxon>
        <taxon>Choristoneura</taxon>
    </lineage>
</organism>
<protein>
    <submittedName>
        <fullName evidence="1">Uncharacterized protein</fullName>
    </submittedName>
</protein>
<dbReference type="EMBL" id="CM046118">
    <property type="protein sequence ID" value="KAI8438183.1"/>
    <property type="molecule type" value="Genomic_DNA"/>
</dbReference>
<evidence type="ECO:0000313" key="2">
    <source>
        <dbReference type="Proteomes" id="UP001064048"/>
    </source>
</evidence>
<name>A0ACC0KNT3_CHOFU</name>
<gene>
    <name evidence="1" type="ORF">MSG28_010804</name>
</gene>